<dbReference type="InterPro" id="IPR026960">
    <property type="entry name" value="RVT-Znf"/>
</dbReference>
<dbReference type="Pfam" id="PF13966">
    <property type="entry name" value="zf-RVT"/>
    <property type="match status" value="1"/>
</dbReference>
<dbReference type="EMBL" id="JAIVGD010000019">
    <property type="protein sequence ID" value="KAH0748578.1"/>
    <property type="molecule type" value="Genomic_DNA"/>
</dbReference>
<dbReference type="PROSITE" id="PS50878">
    <property type="entry name" value="RT_POL"/>
    <property type="match status" value="1"/>
</dbReference>
<accession>A0ABQ7UG56</accession>
<sequence>MMCWNVRGLNAPNKQKEIKLLCSKESTGFVGLVETKIKISNIDRVARSLFGGWDYITNLVDHYNGRVWITWRPDYFQVQMVASCAQAITCKVRNQSLNLEYMVTVVYAFNTREERKELWKYLDDMNAGNMLPWIIMGDFNSVLNVEDRIGGNPVSMVEITDFHACIESCGLLELPRKGNRYTWNDKRDARVFSKLDWVFINPEWLVNMPAYNANFLPEGVSDHCPIVISLLDGPRIVKPAFKYCNVWASHPDFLNIVKETWDHNIEGHQMFRVVKRLKYLKRRLRNLNSQHFRNIITEADEDRIELAKAQEELHLQPTDKTLQEQEKKLYQKFMRSSYMAEVYLQQRSKATWIKLGDDNTRYFFSIIKHRKLKQAILQLKDNNDVMQTNQKAIADVFVEYYEDLLGTKEKKRQRASGLIFRNGDVLDTEQQLLLVKPYTTQEVKSAMFGIDINKSPGPDGYGSGFFRAAWTVIGQDVTQAILEFMETGELLTQLNSTVISLIPKIDAPVMASQFRPISCCNVLYKCISKMICQRLKEAIKVVVASNQAAFVEGRSLIHNVLICHDLPRHYNRKTTPRCMMKIDLRKAYDMVSWDFIEEALKGYNFPRTFVQLVMTCVTTTRFTVKVNGEGYGYFEGKRGLRQRDPISPLLFVLVMEYLTRILRRMSDLADFKYHPMCKAAKLTHLIFADDLMVFCKGDTNSIKRVMEALKHFSVVTGLEANLQKSNIFLAGMTEEAKLRILNSTGFSIGVLPIRYLGLPLSSKKWNKVDCYQLVEKITKRITSGYSRQLSYAGRLQIVNVVLFSIYNFWGTVFILPQSVLQEVDKKYREFLWGSSEGHKKIALVAWDKVCVPKKYGGLNIKSCKLWNVAAVGKLLWQLANKKDVLWVKWVHEIYMKDTDNIWENIPPQDCSWYWKKLNVLKTEMLQWYQRGQYVLTPNGTYSMTSSYQAMLGLLHKCPEADLLWSSIMQPRQRFILWLAYQGRLLTKDRLQNMHIQVENAACGLCEQESAETHQHLFTECHWGNTMRKDLANWMGVILLRGTIQQILAWIKSRCWKQLKKEAVAAMYGATIYYTWQARNWRQFRQKHVNTNFIIAQIKKELQVRLERVIESRKARNCQDLIHRICGR</sequence>
<dbReference type="SUPFAM" id="SSF56219">
    <property type="entry name" value="DNase I-like"/>
    <property type="match status" value="1"/>
</dbReference>
<dbReference type="InterPro" id="IPR036691">
    <property type="entry name" value="Endo/exonu/phosph_ase_sf"/>
</dbReference>
<name>A0ABQ7UG56_SOLTU</name>
<proteinExistence type="predicted"/>
<evidence type="ECO:0000313" key="3">
    <source>
        <dbReference type="Proteomes" id="UP000826656"/>
    </source>
</evidence>
<evidence type="ECO:0000259" key="1">
    <source>
        <dbReference type="PROSITE" id="PS50878"/>
    </source>
</evidence>
<gene>
    <name evidence="2" type="ORF">KY290_027810</name>
</gene>
<dbReference type="Gene3D" id="3.60.10.10">
    <property type="entry name" value="Endonuclease/exonuclease/phosphatase"/>
    <property type="match status" value="1"/>
</dbReference>
<organism evidence="2 3">
    <name type="scientific">Solanum tuberosum</name>
    <name type="common">Potato</name>
    <dbReference type="NCBI Taxonomy" id="4113"/>
    <lineage>
        <taxon>Eukaryota</taxon>
        <taxon>Viridiplantae</taxon>
        <taxon>Streptophyta</taxon>
        <taxon>Embryophyta</taxon>
        <taxon>Tracheophyta</taxon>
        <taxon>Spermatophyta</taxon>
        <taxon>Magnoliopsida</taxon>
        <taxon>eudicotyledons</taxon>
        <taxon>Gunneridae</taxon>
        <taxon>Pentapetalae</taxon>
        <taxon>asterids</taxon>
        <taxon>lamiids</taxon>
        <taxon>Solanales</taxon>
        <taxon>Solanaceae</taxon>
        <taxon>Solanoideae</taxon>
        <taxon>Solaneae</taxon>
        <taxon>Solanum</taxon>
    </lineage>
</organism>
<reference evidence="2 3" key="1">
    <citation type="journal article" date="2021" name="bioRxiv">
        <title>Chromosome-scale and haplotype-resolved genome assembly of a tetraploid potato cultivar.</title>
        <authorList>
            <person name="Sun H."/>
            <person name="Jiao W.-B."/>
            <person name="Krause K."/>
            <person name="Campoy J.A."/>
            <person name="Goel M."/>
            <person name="Folz-Donahue K."/>
            <person name="Kukat C."/>
            <person name="Huettel B."/>
            <person name="Schneeberger K."/>
        </authorList>
    </citation>
    <scope>NUCLEOTIDE SEQUENCE [LARGE SCALE GENOMIC DNA]</scope>
    <source>
        <strain evidence="2">SolTubOtavaFocal</strain>
        <tissue evidence="2">Leaves</tissue>
    </source>
</reference>
<evidence type="ECO:0000313" key="2">
    <source>
        <dbReference type="EMBL" id="KAH0748578.1"/>
    </source>
</evidence>
<dbReference type="InterPro" id="IPR000477">
    <property type="entry name" value="RT_dom"/>
</dbReference>
<dbReference type="PANTHER" id="PTHR33116">
    <property type="entry name" value="REVERSE TRANSCRIPTASE ZINC-BINDING DOMAIN-CONTAINING PROTEIN-RELATED-RELATED"/>
    <property type="match status" value="1"/>
</dbReference>
<keyword evidence="3" id="KW-1185">Reference proteome</keyword>
<dbReference type="CDD" id="cd01650">
    <property type="entry name" value="RT_nLTR_like"/>
    <property type="match status" value="1"/>
</dbReference>
<dbReference type="Pfam" id="PF00078">
    <property type="entry name" value="RVT_1"/>
    <property type="match status" value="1"/>
</dbReference>
<dbReference type="Pfam" id="PF03372">
    <property type="entry name" value="Exo_endo_phos"/>
    <property type="match status" value="1"/>
</dbReference>
<dbReference type="InterPro" id="IPR005135">
    <property type="entry name" value="Endo/exonuclease/phosphatase"/>
</dbReference>
<feature type="domain" description="Reverse transcriptase" evidence="1">
    <location>
        <begin position="483"/>
        <end position="760"/>
    </location>
</feature>
<dbReference type="Proteomes" id="UP000826656">
    <property type="component" value="Unassembled WGS sequence"/>
</dbReference>
<dbReference type="PANTHER" id="PTHR33116:SF84">
    <property type="entry name" value="RNA-DIRECTED DNA POLYMERASE"/>
    <property type="match status" value="1"/>
</dbReference>
<comment type="caution">
    <text evidence="2">The sequence shown here is derived from an EMBL/GenBank/DDBJ whole genome shotgun (WGS) entry which is preliminary data.</text>
</comment>
<dbReference type="InterPro" id="IPR043502">
    <property type="entry name" value="DNA/RNA_pol_sf"/>
</dbReference>
<protein>
    <recommendedName>
        <fullName evidence="1">Reverse transcriptase domain-containing protein</fullName>
    </recommendedName>
</protein>
<dbReference type="SUPFAM" id="SSF56672">
    <property type="entry name" value="DNA/RNA polymerases"/>
    <property type="match status" value="1"/>
</dbReference>